<geneLocation type="plasmid" evidence="1 2">
    <name>pNi1-3</name>
</geneLocation>
<gene>
    <name evidence="1" type="ORF">D0436_24760</name>
</gene>
<protein>
    <submittedName>
        <fullName evidence="1">Uncharacterized protein</fullName>
    </submittedName>
</protein>
<sequence>MKNTVNQETLLLHFGDVVFKDLGQDIALREIQAELGSIQKRIGHNFASLAAFRTKKEEVGIEFILSMPIMSCLVVDHLHFNLKHFLNGSLNVLNILKNLGYETMIHYILEDRQSNGMKPSVVNTTRPVAKKERCFSCDGYGRHSRGQGQTCSICHGSGIHPEVTAKKRRENSKSNTVPVSYANKPSVDSYAYNPIYVDYDNHHIEDNAMHDDNLSDYSAEMGHDGDDY</sequence>
<accession>A0A8F3ILR9</accession>
<dbReference type="RefSeq" id="WP_208660750.1">
    <property type="nucleotide sequence ID" value="NZ_CP076856.1"/>
</dbReference>
<dbReference type="AlphaFoldDB" id="A0A8F3ILR9"/>
<proteinExistence type="predicted"/>
<dbReference type="Proteomes" id="UP000321124">
    <property type="component" value="Plasmid pNi1-3"/>
</dbReference>
<dbReference type="KEGG" id="sdeo:D0436_24760"/>
<dbReference type="InterPro" id="IPR036410">
    <property type="entry name" value="HSP_DnaJ_Cys-rich_dom_sf"/>
</dbReference>
<name>A0A8F3ILR9_9GAMM</name>
<dbReference type="SUPFAM" id="SSF57938">
    <property type="entry name" value="DnaJ/Hsp40 cysteine-rich domain"/>
    <property type="match status" value="1"/>
</dbReference>
<evidence type="ECO:0000313" key="1">
    <source>
        <dbReference type="EMBL" id="QWY79391.1"/>
    </source>
</evidence>
<reference evidence="1" key="1">
    <citation type="submission" date="2021-06" db="EMBL/GenBank/DDBJ databases">
        <title>The First Complete Genome Sequence of Species Shewanella decolorationis, from a Bioremediation Competent Strain Ni1-3.</title>
        <authorList>
            <person name="Wang Y."/>
            <person name="Cai X."/>
            <person name="Mao Y."/>
        </authorList>
    </citation>
    <scope>NUCLEOTIDE SEQUENCE</scope>
    <source>
        <plasmid evidence="1">pNi1-3</plasmid>
    </source>
</reference>
<dbReference type="EMBL" id="CP076856">
    <property type="protein sequence ID" value="QWY79391.1"/>
    <property type="molecule type" value="Genomic_DNA"/>
</dbReference>
<organism evidence="1 2">
    <name type="scientific">Shewanella decolorationis</name>
    <dbReference type="NCBI Taxonomy" id="256839"/>
    <lineage>
        <taxon>Bacteria</taxon>
        <taxon>Pseudomonadati</taxon>
        <taxon>Pseudomonadota</taxon>
        <taxon>Gammaproteobacteria</taxon>
        <taxon>Alteromonadales</taxon>
        <taxon>Shewanellaceae</taxon>
        <taxon>Shewanella</taxon>
    </lineage>
</organism>
<evidence type="ECO:0000313" key="2">
    <source>
        <dbReference type="Proteomes" id="UP000321124"/>
    </source>
</evidence>
<keyword evidence="1" id="KW-0614">Plasmid</keyword>